<reference evidence="1" key="1">
    <citation type="submission" date="2021-02" db="EMBL/GenBank/DDBJ databases">
        <authorList>
            <consortium name="DOE Joint Genome Institute"/>
            <person name="Ahrendt S."/>
            <person name="Looney B.P."/>
            <person name="Miyauchi S."/>
            <person name="Morin E."/>
            <person name="Drula E."/>
            <person name="Courty P.E."/>
            <person name="Chicoki N."/>
            <person name="Fauchery L."/>
            <person name="Kohler A."/>
            <person name="Kuo A."/>
            <person name="Labutti K."/>
            <person name="Pangilinan J."/>
            <person name="Lipzen A."/>
            <person name="Riley R."/>
            <person name="Andreopoulos W."/>
            <person name="He G."/>
            <person name="Johnson J."/>
            <person name="Barry K.W."/>
            <person name="Grigoriev I.V."/>
            <person name="Nagy L."/>
            <person name="Hibbett D."/>
            <person name="Henrissat B."/>
            <person name="Matheny P.B."/>
            <person name="Labbe J."/>
            <person name="Martin F."/>
        </authorList>
    </citation>
    <scope>NUCLEOTIDE SEQUENCE</scope>
    <source>
        <strain evidence="1">EC-137</strain>
    </source>
</reference>
<dbReference type="EMBL" id="MU273534">
    <property type="protein sequence ID" value="KAI0032883.1"/>
    <property type="molecule type" value="Genomic_DNA"/>
</dbReference>
<evidence type="ECO:0000313" key="1">
    <source>
        <dbReference type="EMBL" id="KAI0032883.1"/>
    </source>
</evidence>
<keyword evidence="2" id="KW-1185">Reference proteome</keyword>
<reference evidence="1" key="2">
    <citation type="journal article" date="2022" name="New Phytol.">
        <title>Evolutionary transition to the ectomycorrhizal habit in the genomes of a hyperdiverse lineage of mushroom-forming fungi.</title>
        <authorList>
            <person name="Looney B."/>
            <person name="Miyauchi S."/>
            <person name="Morin E."/>
            <person name="Drula E."/>
            <person name="Courty P.E."/>
            <person name="Kohler A."/>
            <person name="Kuo A."/>
            <person name="LaButti K."/>
            <person name="Pangilinan J."/>
            <person name="Lipzen A."/>
            <person name="Riley R."/>
            <person name="Andreopoulos W."/>
            <person name="He G."/>
            <person name="Johnson J."/>
            <person name="Nolan M."/>
            <person name="Tritt A."/>
            <person name="Barry K.W."/>
            <person name="Grigoriev I.V."/>
            <person name="Nagy L.G."/>
            <person name="Hibbett D."/>
            <person name="Henrissat B."/>
            <person name="Matheny P.B."/>
            <person name="Labbe J."/>
            <person name="Martin F.M."/>
        </authorList>
    </citation>
    <scope>NUCLEOTIDE SEQUENCE</scope>
    <source>
        <strain evidence="1">EC-137</strain>
    </source>
</reference>
<proteinExistence type="predicted"/>
<comment type="caution">
    <text evidence="1">The sequence shown here is derived from an EMBL/GenBank/DDBJ whole genome shotgun (WGS) entry which is preliminary data.</text>
</comment>
<gene>
    <name evidence="1" type="ORF">K488DRAFT_70320</name>
</gene>
<dbReference type="Proteomes" id="UP000814128">
    <property type="component" value="Unassembled WGS sequence"/>
</dbReference>
<accession>A0ACB8QMP1</accession>
<protein>
    <submittedName>
        <fullName evidence="1">Uncharacterized protein</fullName>
    </submittedName>
</protein>
<name>A0ACB8QMP1_9AGAM</name>
<sequence>MRRSRLIQRRDRRGQQEAAAKEETDLVLDIRRATMVEGGEDICQGLDPVLAAGVRTQADLHVRPLPRPPSRPRGMRPMPVRSLPGLPVAQPGHCVGLAAITEESERGDGREELERADGCDERELLRILGEVVGDLPSTPVQDRSRLPETRFSLGPHSMNREVARHSIDPSGRVPQHWCANRRAMIDRDLAVAYPGPALPPVRQQIPDTRGRPPSINSKVHRDWLEDRRPAYERAVQKNKKATSEFLSSTTTAFLDEFGWTSTHFVSSAGEDRGSSEGTDADTEDDEERKAAIYKLARQKVCHFFWHSGSTNHATQQSSAESLLQSLLSQAKPMRAEWMRRWQHASGEEHQDGAETGSDGSTDAEDCEGDDESAASDGEDNSHSRNARTTGTQKRKMRLAQEERFLLEQLQASSAEVMADIEERAQTEYKERIAEREALLAQGPKTFEEAAALMDSLSPLFEKLVDWLSKRGAYSAWYIAAPENSAKRGITVYTQVNTYARRFLAGVSPPADGEPDAPRLRFDQFDPEAHAEICQRIHEHGMRGLAKEFCAPSANARASTSEASSPPPMRLVEEGDLDSLLSDGVATPSGRVDEEESVIGPLRAGLVVPQSEEDDGSESDSYWPGEVLSIDCFAGDGNASGPFQTSNVPARTCDGHNAARGRNASAGGPVGTDTGARSGANAGADEGARAGSSVSNGAHNAAAGGNASARSGAPAGMDTGARSGFKTGTSQGARATTSDANSAAIGAQASAHPGDPDPERLGTGARAGGDTSAFSGADASEGERLGDLMTQEEQEYWDAVMWPDEGVLSPKEVWLNKVSKPWRVKCGAGGQGKAWKSWLDKHARIIAEVVRSTMGGPPGMEDSVAYPSKLMDVFDAAAALEGFNGFEPAASDVGSSYGDELPEHMQLEAWQAWRKARFPATLPVAAEGQLQADYGLQLMRYWIACQPKARLPAVRGGGLDSLAIPDEAMSWDSLAARGPGGTFGFVRALAIWAVNLANIGHVWRWNALASDMKEVFLVLARKHCQEEEAGCQKGVSVTEEACAATGSASAGSVSGLVSARVSISAGNASAEIVATAGGRNSEGSQGTWTHQFPTSATGAVPGWRVWVKVQASADVGVGVGAGEGAGAGEGQGVDAADMGKDAGEAGNNSGAETGRRWGRKRQWRVA</sequence>
<organism evidence="1 2">
    <name type="scientific">Vararia minispora EC-137</name>
    <dbReference type="NCBI Taxonomy" id="1314806"/>
    <lineage>
        <taxon>Eukaryota</taxon>
        <taxon>Fungi</taxon>
        <taxon>Dikarya</taxon>
        <taxon>Basidiomycota</taxon>
        <taxon>Agaricomycotina</taxon>
        <taxon>Agaricomycetes</taxon>
        <taxon>Russulales</taxon>
        <taxon>Lachnocladiaceae</taxon>
        <taxon>Vararia</taxon>
    </lineage>
</organism>
<evidence type="ECO:0000313" key="2">
    <source>
        <dbReference type="Proteomes" id="UP000814128"/>
    </source>
</evidence>